<comment type="caution">
    <text evidence="1">The sequence shown here is derived from an EMBL/GenBank/DDBJ whole genome shotgun (WGS) entry which is preliminary data.</text>
</comment>
<keyword evidence="2" id="KW-1185">Reference proteome</keyword>
<evidence type="ECO:0000313" key="2">
    <source>
        <dbReference type="Proteomes" id="UP000240996"/>
    </source>
</evidence>
<reference evidence="1 2" key="1">
    <citation type="submission" date="2018-04" db="EMBL/GenBank/DDBJ databases">
        <title>Genomic Encyclopedia of Type Strains, Phase III (KMG-III): the genomes of soil and plant-associated and newly described type strains.</title>
        <authorList>
            <person name="Whitman W."/>
        </authorList>
    </citation>
    <scope>NUCLEOTIDE SEQUENCE [LARGE SCALE GENOMIC DNA]</scope>
    <source>
        <strain evidence="1 2">NW12</strain>
    </source>
</reference>
<protein>
    <submittedName>
        <fullName evidence="1">Spy/CpxP family protein refolding chaperone</fullName>
    </submittedName>
</protein>
<dbReference type="AlphaFoldDB" id="A0A2T4YLQ7"/>
<sequence length="164" mass="17551">MNRYFQRRRTVAGLLAVVAVTAAIAGAGLASAVPALRGLSGHSATADPAINDAHFNKILTQILPDGTPKQRAQLKLIANSVHTDLNAFHAQFRTAHQRAYVLVLQPSIDRAGLEALRVEQVQQADRASRRIVQGLADAAEVLTPSQRVRLAAHLKAVHHKGAGL</sequence>
<dbReference type="RefSeq" id="WP_167396809.1">
    <property type="nucleotide sequence ID" value="NZ_PZZN01000004.1"/>
</dbReference>
<accession>A0A2T4YLQ7</accession>
<dbReference type="InterPro" id="IPR025961">
    <property type="entry name" value="Metal_resist"/>
</dbReference>
<dbReference type="Pfam" id="PF13801">
    <property type="entry name" value="Metal_resist"/>
    <property type="match status" value="1"/>
</dbReference>
<dbReference type="Gene3D" id="1.20.120.1490">
    <property type="match status" value="1"/>
</dbReference>
<dbReference type="Proteomes" id="UP000240996">
    <property type="component" value="Unassembled WGS sequence"/>
</dbReference>
<gene>
    <name evidence="1" type="ORF">C8J24_3461</name>
</gene>
<evidence type="ECO:0000313" key="1">
    <source>
        <dbReference type="EMBL" id="PTM44184.1"/>
    </source>
</evidence>
<proteinExistence type="predicted"/>
<organism evidence="1 2">
    <name type="scientific">Sphingomonas aerolata</name>
    <dbReference type="NCBI Taxonomy" id="185951"/>
    <lineage>
        <taxon>Bacteria</taxon>
        <taxon>Pseudomonadati</taxon>
        <taxon>Pseudomonadota</taxon>
        <taxon>Alphaproteobacteria</taxon>
        <taxon>Sphingomonadales</taxon>
        <taxon>Sphingomonadaceae</taxon>
        <taxon>Sphingomonas</taxon>
    </lineage>
</organism>
<dbReference type="EMBL" id="PZZN01000004">
    <property type="protein sequence ID" value="PTM44184.1"/>
    <property type="molecule type" value="Genomic_DNA"/>
</dbReference>
<name>A0A2T4YLQ7_9SPHN</name>